<dbReference type="InterPro" id="IPR007278">
    <property type="entry name" value="DUF397"/>
</dbReference>
<dbReference type="Pfam" id="PF04149">
    <property type="entry name" value="DUF397"/>
    <property type="match status" value="1"/>
</dbReference>
<evidence type="ECO:0000313" key="3">
    <source>
        <dbReference type="Proteomes" id="UP000316628"/>
    </source>
</evidence>
<proteinExistence type="predicted"/>
<accession>A0A543JLM1</accession>
<dbReference type="EMBL" id="VFPP01000001">
    <property type="protein sequence ID" value="TQM83648.1"/>
    <property type="molecule type" value="Genomic_DNA"/>
</dbReference>
<evidence type="ECO:0000313" key="2">
    <source>
        <dbReference type="EMBL" id="TQM83648.1"/>
    </source>
</evidence>
<sequence>MFRKSSYSGEEGNNCVEVWRTAESVAVRDSKVPHGDVLRVSPVAFDQLVKAPGRG</sequence>
<protein>
    <submittedName>
        <fullName evidence="2">Uncharacterized protein DUF397</fullName>
    </submittedName>
</protein>
<name>A0A543JLM1_9PSEU</name>
<gene>
    <name evidence="2" type="ORF">FHX81_6074</name>
</gene>
<organism evidence="2 3">
    <name type="scientific">Saccharothrix saharensis</name>
    <dbReference type="NCBI Taxonomy" id="571190"/>
    <lineage>
        <taxon>Bacteria</taxon>
        <taxon>Bacillati</taxon>
        <taxon>Actinomycetota</taxon>
        <taxon>Actinomycetes</taxon>
        <taxon>Pseudonocardiales</taxon>
        <taxon>Pseudonocardiaceae</taxon>
        <taxon>Saccharothrix</taxon>
    </lineage>
</organism>
<comment type="caution">
    <text evidence="2">The sequence shown here is derived from an EMBL/GenBank/DDBJ whole genome shotgun (WGS) entry which is preliminary data.</text>
</comment>
<evidence type="ECO:0000259" key="1">
    <source>
        <dbReference type="Pfam" id="PF04149"/>
    </source>
</evidence>
<reference evidence="2 3" key="1">
    <citation type="submission" date="2019-06" db="EMBL/GenBank/DDBJ databases">
        <title>Sequencing the genomes of 1000 actinobacteria strains.</title>
        <authorList>
            <person name="Klenk H.-P."/>
        </authorList>
    </citation>
    <scope>NUCLEOTIDE SEQUENCE [LARGE SCALE GENOMIC DNA]</scope>
    <source>
        <strain evidence="2 3">DSM 45456</strain>
    </source>
</reference>
<dbReference type="OrthoDB" id="3430276at2"/>
<feature type="domain" description="DUF397" evidence="1">
    <location>
        <begin position="2"/>
        <end position="50"/>
    </location>
</feature>
<keyword evidence="3" id="KW-1185">Reference proteome</keyword>
<dbReference type="RefSeq" id="WP_141981561.1">
    <property type="nucleotide sequence ID" value="NZ_VFPP01000001.1"/>
</dbReference>
<dbReference type="AlphaFoldDB" id="A0A543JLM1"/>
<dbReference type="Proteomes" id="UP000316628">
    <property type="component" value="Unassembled WGS sequence"/>
</dbReference>